<evidence type="ECO:0000256" key="1">
    <source>
        <dbReference type="ARBA" id="ARBA00022679"/>
    </source>
</evidence>
<dbReference type="SUPFAM" id="SSF55874">
    <property type="entry name" value="ATPase domain of HSP90 chaperone/DNA topoisomerase II/histidine kinase"/>
    <property type="match status" value="1"/>
</dbReference>
<feature type="transmembrane region" description="Helical" evidence="4">
    <location>
        <begin position="41"/>
        <end position="58"/>
    </location>
</feature>
<dbReference type="InterPro" id="IPR003594">
    <property type="entry name" value="HATPase_dom"/>
</dbReference>
<dbReference type="GO" id="GO:0046983">
    <property type="term" value="F:protein dimerization activity"/>
    <property type="evidence" value="ECO:0007669"/>
    <property type="project" value="InterPro"/>
</dbReference>
<name>A0A975DEU1_9GAMM</name>
<reference evidence="7" key="1">
    <citation type="submission" date="2021-03" db="EMBL/GenBank/DDBJ databases">
        <title>Description of Psychrosphaera ytuae sp. nov. isolated from deep sea sediment of South China Sea.</title>
        <authorList>
            <person name="Zhang J."/>
            <person name="Xu X.-D."/>
        </authorList>
    </citation>
    <scope>NUCLEOTIDE SEQUENCE</scope>
    <source>
        <strain evidence="7">MTZ26</strain>
    </source>
</reference>
<dbReference type="Gene3D" id="3.30.565.10">
    <property type="entry name" value="Histidine kinase-like ATPase, C-terminal domain"/>
    <property type="match status" value="1"/>
</dbReference>
<dbReference type="PANTHER" id="PTHR24421:SF59">
    <property type="entry name" value="OXYGEN SENSOR HISTIDINE KINASE NREB"/>
    <property type="match status" value="1"/>
</dbReference>
<proteinExistence type="predicted"/>
<dbReference type="AlphaFoldDB" id="A0A975DEU1"/>
<dbReference type="PANTHER" id="PTHR24421">
    <property type="entry name" value="NITRATE/NITRITE SENSOR PROTEIN NARX-RELATED"/>
    <property type="match status" value="1"/>
</dbReference>
<dbReference type="GO" id="GO:0000155">
    <property type="term" value="F:phosphorelay sensor kinase activity"/>
    <property type="evidence" value="ECO:0007669"/>
    <property type="project" value="InterPro"/>
</dbReference>
<dbReference type="EMBL" id="CP072110">
    <property type="protein sequence ID" value="QTH65096.1"/>
    <property type="molecule type" value="Genomic_DNA"/>
</dbReference>
<feature type="transmembrane region" description="Helical" evidence="4">
    <location>
        <begin position="114"/>
        <end position="132"/>
    </location>
</feature>
<evidence type="ECO:0000259" key="5">
    <source>
        <dbReference type="Pfam" id="PF02518"/>
    </source>
</evidence>
<evidence type="ECO:0000256" key="3">
    <source>
        <dbReference type="ARBA" id="ARBA00023012"/>
    </source>
</evidence>
<evidence type="ECO:0000313" key="8">
    <source>
        <dbReference type="Proteomes" id="UP000682739"/>
    </source>
</evidence>
<dbReference type="KEGG" id="psym:J1N51_06565"/>
<dbReference type="InterPro" id="IPR036890">
    <property type="entry name" value="HATPase_C_sf"/>
</dbReference>
<keyword evidence="4" id="KW-0812">Transmembrane</keyword>
<accession>A0A975DEU1</accession>
<feature type="domain" description="Signal transduction histidine kinase subgroup 3 dimerisation and phosphoacceptor" evidence="6">
    <location>
        <begin position="191"/>
        <end position="258"/>
    </location>
</feature>
<evidence type="ECO:0000313" key="7">
    <source>
        <dbReference type="EMBL" id="QTH65096.1"/>
    </source>
</evidence>
<dbReference type="InterPro" id="IPR011712">
    <property type="entry name" value="Sig_transdc_His_kin_sub3_dim/P"/>
</dbReference>
<protein>
    <submittedName>
        <fullName evidence="7">GHKL domain-containing protein</fullName>
    </submittedName>
</protein>
<feature type="domain" description="Histidine kinase/HSP90-like ATPase" evidence="5">
    <location>
        <begin position="296"/>
        <end position="389"/>
    </location>
</feature>
<dbReference type="RefSeq" id="WP_208833131.1">
    <property type="nucleotide sequence ID" value="NZ_CP072110.1"/>
</dbReference>
<dbReference type="GO" id="GO:0016020">
    <property type="term" value="C:membrane"/>
    <property type="evidence" value="ECO:0007669"/>
    <property type="project" value="InterPro"/>
</dbReference>
<keyword evidence="2" id="KW-0418">Kinase</keyword>
<dbReference type="Gene3D" id="1.20.5.1930">
    <property type="match status" value="1"/>
</dbReference>
<dbReference type="Pfam" id="PF07730">
    <property type="entry name" value="HisKA_3"/>
    <property type="match status" value="1"/>
</dbReference>
<evidence type="ECO:0000256" key="4">
    <source>
        <dbReference type="SAM" id="Phobius"/>
    </source>
</evidence>
<gene>
    <name evidence="7" type="ORF">J1N51_06565</name>
</gene>
<dbReference type="InterPro" id="IPR050482">
    <property type="entry name" value="Sensor_HK_TwoCompSys"/>
</dbReference>
<feature type="transmembrane region" description="Helical" evidence="4">
    <location>
        <begin position="138"/>
        <end position="157"/>
    </location>
</feature>
<organism evidence="7 8">
    <name type="scientific">Psychrosphaera ytuae</name>
    <dbReference type="NCBI Taxonomy" id="2820710"/>
    <lineage>
        <taxon>Bacteria</taxon>
        <taxon>Pseudomonadati</taxon>
        <taxon>Pseudomonadota</taxon>
        <taxon>Gammaproteobacteria</taxon>
        <taxon>Alteromonadales</taxon>
        <taxon>Pseudoalteromonadaceae</taxon>
        <taxon>Psychrosphaera</taxon>
    </lineage>
</organism>
<dbReference type="Pfam" id="PF02518">
    <property type="entry name" value="HATPase_c"/>
    <property type="match status" value="1"/>
</dbReference>
<sequence length="410" mass="45662">MQNKWFDFKLHESVGVITWGVVFAIAMKMMENAAPAIQADLAYIIIAFVGYLLAFLGATRDFNGRLSRRAQALCFTVQLGCAFAILWMLPLDFLPILTIIWAAVSLSFFTAKQAIFVTTLVVITWFSVYGIVWEQRSAFYSAFLYYSFHIFALMMSLQTKRAEQATAAANALNTELQATRELLAESTKVQERTRIARELHDLLGHHLTALNINLQVASHMISANKPTAELKQPVEQSYLLAKLLLSDVREAVSTIRDNQSLDLSKAIALIAASFPDLEIQVKGDSLPQDNIELLHDLLRCIQECVTNAVKHGQAKQVSIDCQQSAQQIKLVITDDGHQHKSGTQAEKSESVRLGNGLTGMKERLANYQGDLDVAIQDGQFRVEMTLPQQSHHLLQSAVQPQVKEGTNTDD</sequence>
<keyword evidence="8" id="KW-1185">Reference proteome</keyword>
<keyword evidence="3" id="KW-0902">Two-component regulatory system</keyword>
<evidence type="ECO:0000256" key="2">
    <source>
        <dbReference type="ARBA" id="ARBA00022777"/>
    </source>
</evidence>
<keyword evidence="4" id="KW-0472">Membrane</keyword>
<evidence type="ECO:0000259" key="6">
    <source>
        <dbReference type="Pfam" id="PF07730"/>
    </source>
</evidence>
<dbReference type="Proteomes" id="UP000682739">
    <property type="component" value="Chromosome"/>
</dbReference>
<keyword evidence="4" id="KW-1133">Transmembrane helix</keyword>
<dbReference type="CDD" id="cd16917">
    <property type="entry name" value="HATPase_UhpB-NarQ-NarX-like"/>
    <property type="match status" value="1"/>
</dbReference>
<keyword evidence="1" id="KW-0808">Transferase</keyword>